<dbReference type="InterPro" id="IPR016181">
    <property type="entry name" value="Acyl_CoA_acyltransferase"/>
</dbReference>
<evidence type="ECO:0000313" key="3">
    <source>
        <dbReference type="Proteomes" id="UP001223390"/>
    </source>
</evidence>
<organism evidence="2 3">
    <name type="scientific">Streptomyces katrae</name>
    <dbReference type="NCBI Taxonomy" id="68223"/>
    <lineage>
        <taxon>Bacteria</taxon>
        <taxon>Bacillati</taxon>
        <taxon>Actinomycetota</taxon>
        <taxon>Actinomycetes</taxon>
        <taxon>Kitasatosporales</taxon>
        <taxon>Streptomycetaceae</taxon>
        <taxon>Streptomyces</taxon>
    </lineage>
</organism>
<comment type="caution">
    <text evidence="2">The sequence shown here is derived from an EMBL/GenBank/DDBJ whole genome shotgun (WGS) entry which is preliminary data.</text>
</comment>
<reference evidence="2 3" key="1">
    <citation type="submission" date="2023-05" db="EMBL/GenBank/DDBJ databases">
        <title>Sequencing and Assembly of Streptomyces sp. NP73.</title>
        <authorList>
            <person name="Konwar A.N."/>
            <person name="Saikia K."/>
            <person name="Thakur D."/>
        </authorList>
    </citation>
    <scope>NUCLEOTIDE SEQUENCE [LARGE SCALE GENOMIC DNA]</scope>
    <source>
        <strain evidence="2 3">NP73</strain>
    </source>
</reference>
<dbReference type="SUPFAM" id="SSF55729">
    <property type="entry name" value="Acyl-CoA N-acyltransferases (Nat)"/>
    <property type="match status" value="1"/>
</dbReference>
<name>A0ABT7GR81_9ACTN</name>
<dbReference type="EMBL" id="JASITI010000008">
    <property type="protein sequence ID" value="MDK9495771.1"/>
    <property type="molecule type" value="Genomic_DNA"/>
</dbReference>
<accession>A0ABT7GR81</accession>
<proteinExistence type="predicted"/>
<dbReference type="RefSeq" id="WP_285341310.1">
    <property type="nucleotide sequence ID" value="NZ_JASITI010000008.1"/>
</dbReference>
<dbReference type="Gene3D" id="3.40.630.30">
    <property type="match status" value="1"/>
</dbReference>
<feature type="domain" description="N-acetyltransferase" evidence="1">
    <location>
        <begin position="18"/>
        <end position="182"/>
    </location>
</feature>
<evidence type="ECO:0000259" key="1">
    <source>
        <dbReference type="PROSITE" id="PS51186"/>
    </source>
</evidence>
<dbReference type="Proteomes" id="UP001223390">
    <property type="component" value="Unassembled WGS sequence"/>
</dbReference>
<dbReference type="PANTHER" id="PTHR43441">
    <property type="entry name" value="RIBOSOMAL-PROTEIN-SERINE ACETYLTRANSFERASE"/>
    <property type="match status" value="1"/>
</dbReference>
<sequence>MITPTTLRSAATADFPALSLRPWREDDVPALVEAYADPFLRRWTAESPDDAADGLRWVARQRRGWEEGLRFAFAVLEAGPQGGPGRLVGGVVLKRPVPDGASAEVGYWTAAPARGRGVAPRALEALTAWAFEAFGGSGPERLELLHQEDNGASCRVAEKSGYAFRAVLPAAPPEFPLSGHLHVRAAGA</sequence>
<dbReference type="PANTHER" id="PTHR43441:SF10">
    <property type="entry name" value="ACETYLTRANSFERASE"/>
    <property type="match status" value="1"/>
</dbReference>
<dbReference type="Pfam" id="PF13302">
    <property type="entry name" value="Acetyltransf_3"/>
    <property type="match status" value="1"/>
</dbReference>
<dbReference type="InterPro" id="IPR051908">
    <property type="entry name" value="Ribosomal_N-acetyltransferase"/>
</dbReference>
<keyword evidence="3" id="KW-1185">Reference proteome</keyword>
<evidence type="ECO:0000313" key="2">
    <source>
        <dbReference type="EMBL" id="MDK9495771.1"/>
    </source>
</evidence>
<dbReference type="InterPro" id="IPR000182">
    <property type="entry name" value="GNAT_dom"/>
</dbReference>
<protein>
    <submittedName>
        <fullName evidence="2">GNAT family N-acetyltransferase</fullName>
    </submittedName>
</protein>
<gene>
    <name evidence="2" type="ORF">QEZ40_007064</name>
</gene>
<dbReference type="PROSITE" id="PS51186">
    <property type="entry name" value="GNAT"/>
    <property type="match status" value="1"/>
</dbReference>